<keyword evidence="2" id="KW-1185">Reference proteome</keyword>
<evidence type="ECO:0000313" key="2">
    <source>
        <dbReference type="Proteomes" id="UP000326582"/>
    </source>
</evidence>
<dbReference type="EMBL" id="CP038490">
    <property type="protein sequence ID" value="QFZ30188.1"/>
    <property type="molecule type" value="Genomic_DNA"/>
</dbReference>
<name>A0ACD0WSR9_CLALS</name>
<protein>
    <submittedName>
        <fullName evidence="1">Uncharacterized protein</fullName>
    </submittedName>
</protein>
<reference evidence="2" key="1">
    <citation type="journal article" date="2019" name="MBio">
        <title>Comparative genomics for the elucidation of multidrug resistance (MDR) in Candida lusitaniae.</title>
        <authorList>
            <person name="Kannan A."/>
            <person name="Asner S.A."/>
            <person name="Trachsel E."/>
            <person name="Kelly S."/>
            <person name="Parker J."/>
            <person name="Sanglard D."/>
        </authorList>
    </citation>
    <scope>NUCLEOTIDE SEQUENCE [LARGE SCALE GENOMIC DNA]</scope>
    <source>
        <strain evidence="2">P1</strain>
    </source>
</reference>
<accession>A0ACD0WSR9</accession>
<evidence type="ECO:0000313" key="1">
    <source>
        <dbReference type="EMBL" id="QFZ30188.1"/>
    </source>
</evidence>
<proteinExistence type="predicted"/>
<gene>
    <name evidence="1" type="ORF">EJF14_70266</name>
</gene>
<dbReference type="Proteomes" id="UP000326582">
    <property type="component" value="Chromosome 7"/>
</dbReference>
<sequence>MMIQSQVWWPADNRRSSRHICRPRSNFRSLLEA</sequence>
<organism evidence="1 2">
    <name type="scientific">Clavispora lusitaniae</name>
    <name type="common">Candida lusitaniae</name>
    <dbReference type="NCBI Taxonomy" id="36911"/>
    <lineage>
        <taxon>Eukaryota</taxon>
        <taxon>Fungi</taxon>
        <taxon>Dikarya</taxon>
        <taxon>Ascomycota</taxon>
        <taxon>Saccharomycotina</taxon>
        <taxon>Pichiomycetes</taxon>
        <taxon>Metschnikowiaceae</taxon>
        <taxon>Clavispora</taxon>
    </lineage>
</organism>